<evidence type="ECO:0000256" key="1">
    <source>
        <dbReference type="SAM" id="MobiDB-lite"/>
    </source>
</evidence>
<feature type="region of interest" description="Disordered" evidence="1">
    <location>
        <begin position="59"/>
        <end position="86"/>
    </location>
</feature>
<feature type="region of interest" description="Disordered" evidence="1">
    <location>
        <begin position="149"/>
        <end position="187"/>
    </location>
</feature>
<dbReference type="AlphaFoldDB" id="A0A8D8SYK6"/>
<accession>A0A8D8SYK6</accession>
<name>A0A8D8SYK6_9HEMI</name>
<proteinExistence type="predicted"/>
<organism evidence="2">
    <name type="scientific">Cacopsylla melanoneura</name>
    <dbReference type="NCBI Taxonomy" id="428564"/>
    <lineage>
        <taxon>Eukaryota</taxon>
        <taxon>Metazoa</taxon>
        <taxon>Ecdysozoa</taxon>
        <taxon>Arthropoda</taxon>
        <taxon>Hexapoda</taxon>
        <taxon>Insecta</taxon>
        <taxon>Pterygota</taxon>
        <taxon>Neoptera</taxon>
        <taxon>Paraneoptera</taxon>
        <taxon>Hemiptera</taxon>
        <taxon>Sternorrhyncha</taxon>
        <taxon>Psylloidea</taxon>
        <taxon>Psyllidae</taxon>
        <taxon>Psyllinae</taxon>
        <taxon>Cacopsylla</taxon>
    </lineage>
</organism>
<reference evidence="2" key="1">
    <citation type="submission" date="2021-05" db="EMBL/GenBank/DDBJ databases">
        <authorList>
            <person name="Alioto T."/>
            <person name="Alioto T."/>
            <person name="Gomez Garrido J."/>
        </authorList>
    </citation>
    <scope>NUCLEOTIDE SEQUENCE</scope>
</reference>
<sequence>MPSTGSRVWKIMCPARKVMMMLTIRLQRATIGRTNMETNNKTTMETRTRARHLVEEITNSNKTTDSTSPPFKVHQSSPPTPCSASPHRLQRHLSVTEDDSPRVRIPEERRIKRKNTHTRMKIPSLKDPDSRIRIPTQSRLLRPMLSRPRRPVFTSSNCRDHPVVGNTRPPPNLASPSAALMNLTTPP</sequence>
<dbReference type="EMBL" id="HBUF01240149">
    <property type="protein sequence ID" value="CAG6676554.1"/>
    <property type="molecule type" value="Transcribed_RNA"/>
</dbReference>
<dbReference type="EMBL" id="HBUF01240146">
    <property type="protein sequence ID" value="CAG6676545.1"/>
    <property type="molecule type" value="Transcribed_RNA"/>
</dbReference>
<dbReference type="EMBL" id="HBUF01240148">
    <property type="protein sequence ID" value="CAG6676551.1"/>
    <property type="molecule type" value="Transcribed_RNA"/>
</dbReference>
<dbReference type="EMBL" id="HBUF01240147">
    <property type="protein sequence ID" value="CAG6676548.1"/>
    <property type="molecule type" value="Transcribed_RNA"/>
</dbReference>
<protein>
    <submittedName>
        <fullName evidence="2">Uncharacterized protein</fullName>
    </submittedName>
</protein>
<feature type="compositionally biased region" description="Polar residues" evidence="1">
    <location>
        <begin position="59"/>
        <end position="77"/>
    </location>
</feature>
<evidence type="ECO:0000313" key="2">
    <source>
        <dbReference type="EMBL" id="CAG6676545.1"/>
    </source>
</evidence>